<evidence type="ECO:0000313" key="5">
    <source>
        <dbReference type="EMBL" id="MFD1053710.1"/>
    </source>
</evidence>
<keyword evidence="5" id="KW-0645">Protease</keyword>
<dbReference type="Proteomes" id="UP001597046">
    <property type="component" value="Unassembled WGS sequence"/>
</dbReference>
<proteinExistence type="inferred from homology"/>
<sequence>MVRWATRRAPRFTYGVAAAWSAVTVLLGYAVLDVADAAPGVLTLRPLPPPPPTEYVAGRTLPLVPQPSLPVSADVPLPALAGETAAATPAGVDQALAPVLAMSALRDSAVVVRDGQTGAVLLDRGGDELRIPASTTKLLSAAAIGQAFGPDETLRTVVREGDRPDQIVLVAGGDSLLAPGKGDPEAVAGHAGLRDLAGQVAAALARSGNRSVTLYVDETYADGPTTAPTWSPGFRSSGITGAVAMLGLSSQRATGGHPGPADPVAAVRTRFAQQLAALGVDVRVAPRGDAPGTPGSPMPTPGTKAATGTPGASPTTSPTDDAGTTTPTTPTATATATATAQVGGRGSVLGSVESAPVREQLALALTDSDNALTEILARQAAYRSGAATDFAAVGGWVVEQVAALGPSTDGVRLVDASGLSRENRVRADLLADVLVLGYDGSHPVLRSALDGLPIAGLTGTLEQRLTGSDHVAAGRARAKTGTLTGANALAGSVVDDDGRLLVFVGMVAGAGTNDARAALDRLVATVASCGCR</sequence>
<comment type="similarity">
    <text evidence="1">Belongs to the peptidase S13 family.</text>
</comment>
<dbReference type="PANTHER" id="PTHR30023">
    <property type="entry name" value="D-ALANYL-D-ALANINE CARBOXYPEPTIDASE"/>
    <property type="match status" value="1"/>
</dbReference>
<evidence type="ECO:0000256" key="4">
    <source>
        <dbReference type="SAM" id="Phobius"/>
    </source>
</evidence>
<reference evidence="6" key="1">
    <citation type="journal article" date="2019" name="Int. J. Syst. Evol. Microbiol.">
        <title>The Global Catalogue of Microorganisms (GCM) 10K type strain sequencing project: providing services to taxonomists for standard genome sequencing and annotation.</title>
        <authorList>
            <consortium name="The Broad Institute Genomics Platform"/>
            <consortium name="The Broad Institute Genome Sequencing Center for Infectious Disease"/>
            <person name="Wu L."/>
            <person name="Ma J."/>
        </authorList>
    </citation>
    <scope>NUCLEOTIDE SEQUENCE [LARGE SCALE GENOMIC DNA]</scope>
    <source>
        <strain evidence="6">CCUG 57508</strain>
    </source>
</reference>
<evidence type="ECO:0000256" key="1">
    <source>
        <dbReference type="ARBA" id="ARBA00006096"/>
    </source>
</evidence>
<dbReference type="PRINTS" id="PR00922">
    <property type="entry name" value="DADACBPTASE3"/>
</dbReference>
<gene>
    <name evidence="5" type="ORF">ACFQ2V_05265</name>
</gene>
<accession>A0ABW3MX32</accession>
<protein>
    <submittedName>
        <fullName evidence="5">D-alanyl-D-alanine carboxypeptidase/D-alanyl-D-alanine-endopeptidase</fullName>
    </submittedName>
</protein>
<keyword evidence="4" id="KW-0472">Membrane</keyword>
<keyword evidence="6" id="KW-1185">Reference proteome</keyword>
<feature type="transmembrane region" description="Helical" evidence="4">
    <location>
        <begin position="12"/>
        <end position="32"/>
    </location>
</feature>
<keyword evidence="2" id="KW-0378">Hydrolase</keyword>
<dbReference type="RefSeq" id="WP_386051395.1">
    <property type="nucleotide sequence ID" value="NZ_JBHTKH010000002.1"/>
</dbReference>
<feature type="compositionally biased region" description="Low complexity" evidence="3">
    <location>
        <begin position="301"/>
        <end position="340"/>
    </location>
</feature>
<feature type="region of interest" description="Disordered" evidence="3">
    <location>
        <begin position="282"/>
        <end position="341"/>
    </location>
</feature>
<keyword evidence="4" id="KW-0812">Transmembrane</keyword>
<comment type="caution">
    <text evidence="5">The sequence shown here is derived from an EMBL/GenBank/DDBJ whole genome shotgun (WGS) entry which is preliminary data.</text>
</comment>
<dbReference type="Pfam" id="PF02113">
    <property type="entry name" value="Peptidase_S13"/>
    <property type="match status" value="2"/>
</dbReference>
<evidence type="ECO:0000256" key="3">
    <source>
        <dbReference type="SAM" id="MobiDB-lite"/>
    </source>
</evidence>
<dbReference type="EMBL" id="JBHTKH010000002">
    <property type="protein sequence ID" value="MFD1053710.1"/>
    <property type="molecule type" value="Genomic_DNA"/>
</dbReference>
<keyword evidence="4" id="KW-1133">Transmembrane helix</keyword>
<evidence type="ECO:0000313" key="6">
    <source>
        <dbReference type="Proteomes" id="UP001597046"/>
    </source>
</evidence>
<dbReference type="InterPro" id="IPR000667">
    <property type="entry name" value="Peptidase_S13"/>
</dbReference>
<dbReference type="InterPro" id="IPR012338">
    <property type="entry name" value="Beta-lactam/transpept-like"/>
</dbReference>
<dbReference type="SUPFAM" id="SSF56601">
    <property type="entry name" value="beta-lactamase/transpeptidase-like"/>
    <property type="match status" value="1"/>
</dbReference>
<name>A0ABW3MX32_9MICO</name>
<keyword evidence="5" id="KW-0121">Carboxypeptidase</keyword>
<organism evidence="5 6">
    <name type="scientific">Terrabacter terrigena</name>
    <dbReference type="NCBI Taxonomy" id="574718"/>
    <lineage>
        <taxon>Bacteria</taxon>
        <taxon>Bacillati</taxon>
        <taxon>Actinomycetota</taxon>
        <taxon>Actinomycetes</taxon>
        <taxon>Micrococcales</taxon>
        <taxon>Intrasporangiaceae</taxon>
        <taxon>Terrabacter</taxon>
    </lineage>
</organism>
<dbReference type="GO" id="GO:0004180">
    <property type="term" value="F:carboxypeptidase activity"/>
    <property type="evidence" value="ECO:0007669"/>
    <property type="project" value="UniProtKB-KW"/>
</dbReference>
<dbReference type="PANTHER" id="PTHR30023:SF0">
    <property type="entry name" value="PENICILLIN-SENSITIVE CARBOXYPEPTIDASE A"/>
    <property type="match status" value="1"/>
</dbReference>
<evidence type="ECO:0000256" key="2">
    <source>
        <dbReference type="ARBA" id="ARBA00022801"/>
    </source>
</evidence>
<dbReference type="Gene3D" id="3.40.710.10">
    <property type="entry name" value="DD-peptidase/beta-lactamase superfamily"/>
    <property type="match status" value="2"/>
</dbReference>